<accession>A0ABR9ZY46</accession>
<dbReference type="Gene3D" id="3.30.420.140">
    <property type="entry name" value="YqgF/RNase H-like domain"/>
    <property type="match status" value="1"/>
</dbReference>
<dbReference type="Gene3D" id="1.10.3500.10">
    <property type="entry name" value="Tex N-terminal region-like"/>
    <property type="match status" value="1"/>
</dbReference>
<dbReference type="InterPro" id="IPR032639">
    <property type="entry name" value="Tex_YqgF"/>
</dbReference>
<dbReference type="InterPro" id="IPR050437">
    <property type="entry name" value="Ribos_protein_bS1-like"/>
</dbReference>
<proteinExistence type="predicted"/>
<dbReference type="InterPro" id="IPR010994">
    <property type="entry name" value="RuvA_2-like"/>
</dbReference>
<dbReference type="InterPro" id="IPR044146">
    <property type="entry name" value="S1_Tex"/>
</dbReference>
<dbReference type="SUPFAM" id="SSF50249">
    <property type="entry name" value="Nucleic acid-binding proteins"/>
    <property type="match status" value="1"/>
</dbReference>
<dbReference type="InterPro" id="IPR006641">
    <property type="entry name" value="YqgF/RNaseH-like_dom"/>
</dbReference>
<dbReference type="InterPro" id="IPR023319">
    <property type="entry name" value="Tex-like_HTH_dom_sf"/>
</dbReference>
<dbReference type="SUPFAM" id="SSF53098">
    <property type="entry name" value="Ribonuclease H-like"/>
    <property type="match status" value="1"/>
</dbReference>
<dbReference type="Pfam" id="PF12836">
    <property type="entry name" value="HHH_3"/>
    <property type="match status" value="1"/>
</dbReference>
<reference evidence="2 3" key="1">
    <citation type="submission" date="2020-11" db="EMBL/GenBank/DDBJ databases">
        <title>Fusibacter basophilias sp. nov.</title>
        <authorList>
            <person name="Qiu D."/>
        </authorList>
    </citation>
    <scope>NUCLEOTIDE SEQUENCE [LARGE SCALE GENOMIC DNA]</scope>
    <source>
        <strain evidence="2 3">Q10-2</strain>
    </source>
</reference>
<dbReference type="InterPro" id="IPR037027">
    <property type="entry name" value="YqgF/RNaseH-like_dom_sf"/>
</dbReference>
<dbReference type="InterPro" id="IPR041692">
    <property type="entry name" value="HHH_9"/>
</dbReference>
<dbReference type="Gene3D" id="2.40.50.140">
    <property type="entry name" value="Nucleic acid-binding proteins"/>
    <property type="match status" value="1"/>
</dbReference>
<dbReference type="CDD" id="cd05685">
    <property type="entry name" value="S1_Tex"/>
    <property type="match status" value="1"/>
</dbReference>
<dbReference type="InterPro" id="IPR055179">
    <property type="entry name" value="Tex-like_central_region"/>
</dbReference>
<protein>
    <submittedName>
        <fullName evidence="2">RNA-binding transcriptional accessory protein</fullName>
    </submittedName>
</protein>
<evidence type="ECO:0000313" key="2">
    <source>
        <dbReference type="EMBL" id="MBF4694489.1"/>
    </source>
</evidence>
<evidence type="ECO:0000259" key="1">
    <source>
        <dbReference type="PROSITE" id="PS50126"/>
    </source>
</evidence>
<dbReference type="SMART" id="SM00732">
    <property type="entry name" value="YqgFc"/>
    <property type="match status" value="1"/>
</dbReference>
<dbReference type="InterPro" id="IPR023323">
    <property type="entry name" value="Tex-like_dom_sf"/>
</dbReference>
<keyword evidence="3" id="KW-1185">Reference proteome</keyword>
<dbReference type="Gene3D" id="1.10.150.310">
    <property type="entry name" value="Tex RuvX-like domain-like"/>
    <property type="match status" value="1"/>
</dbReference>
<dbReference type="SUPFAM" id="SSF158832">
    <property type="entry name" value="Tex N-terminal region-like"/>
    <property type="match status" value="1"/>
</dbReference>
<dbReference type="Pfam" id="PF17674">
    <property type="entry name" value="HHH_9"/>
    <property type="match status" value="2"/>
</dbReference>
<dbReference type="Proteomes" id="UP000614200">
    <property type="component" value="Unassembled WGS sequence"/>
</dbReference>
<organism evidence="2 3">
    <name type="scientific">Fusibacter ferrireducens</name>
    <dbReference type="NCBI Taxonomy" id="2785058"/>
    <lineage>
        <taxon>Bacteria</taxon>
        <taxon>Bacillati</taxon>
        <taxon>Bacillota</taxon>
        <taxon>Clostridia</taxon>
        <taxon>Eubacteriales</taxon>
        <taxon>Eubacteriales Family XII. Incertae Sedis</taxon>
        <taxon>Fusibacter</taxon>
    </lineage>
</organism>
<dbReference type="Pfam" id="PF16921">
    <property type="entry name" value="Tex_YqgF"/>
    <property type="match status" value="1"/>
</dbReference>
<dbReference type="PANTHER" id="PTHR10724:SF10">
    <property type="entry name" value="S1 RNA-BINDING DOMAIN-CONTAINING PROTEIN 1"/>
    <property type="match status" value="1"/>
</dbReference>
<dbReference type="RefSeq" id="WP_194702724.1">
    <property type="nucleotide sequence ID" value="NZ_JADKNH010000009.1"/>
</dbReference>
<gene>
    <name evidence="2" type="ORF">ISU02_15365</name>
</gene>
<dbReference type="Pfam" id="PF22706">
    <property type="entry name" value="Tex_central_region"/>
    <property type="match status" value="1"/>
</dbReference>
<dbReference type="SMART" id="SM00316">
    <property type="entry name" value="S1"/>
    <property type="match status" value="1"/>
</dbReference>
<name>A0ABR9ZY46_9FIRM</name>
<dbReference type="InterPro" id="IPR018974">
    <property type="entry name" value="Tex-like_N"/>
</dbReference>
<dbReference type="Pfam" id="PF09371">
    <property type="entry name" value="Tex_N"/>
    <property type="match status" value="1"/>
</dbReference>
<dbReference type="EMBL" id="JADKNH010000009">
    <property type="protein sequence ID" value="MBF4694489.1"/>
    <property type="molecule type" value="Genomic_DNA"/>
</dbReference>
<evidence type="ECO:0000313" key="3">
    <source>
        <dbReference type="Proteomes" id="UP000614200"/>
    </source>
</evidence>
<dbReference type="SUPFAM" id="SSF47781">
    <property type="entry name" value="RuvA domain 2-like"/>
    <property type="match status" value="2"/>
</dbReference>
<dbReference type="PROSITE" id="PS50126">
    <property type="entry name" value="S1"/>
    <property type="match status" value="1"/>
</dbReference>
<comment type="caution">
    <text evidence="2">The sequence shown here is derived from an EMBL/GenBank/DDBJ whole genome shotgun (WGS) entry which is preliminary data.</text>
</comment>
<dbReference type="Pfam" id="PF00575">
    <property type="entry name" value="S1"/>
    <property type="match status" value="1"/>
</dbReference>
<dbReference type="Gene3D" id="1.10.10.650">
    <property type="entry name" value="RuvA domain 2-like"/>
    <property type="match status" value="1"/>
</dbReference>
<sequence>MELIIKQLAKELNLSIKQVEATVALIDEGNTIPFIARYRKEATGGISDEVLRDFDDRLKYLRSLEARKMEVIHNIEEQGKMTEELKEAIIKATVLQKVEDLYRPYKQKKSTRASKAIDRGLEPLANLIWEQSFIDGDFNAEAEKYIDETLEVNTTEDAIQGALDIIAERISDDPEHREFIRNLNLNHGLLTVTAQKADEESVYEMYYDYSEGVSKIANHRVLAINRGEKEKILKVKLQSPDEQILETLIKKTITNEKATTTKYLITAIEDGYKRLIAPSIEREIRNILTEKAEEEAIKVFGKNTKSLLLVPPVKDMRVLAIDPSFRTGCKLAVLDETGKLLDYATIYPNAPVNKVEEAVAKMKSLIKKYKLNIISIGNGTASRETEKIVADMISEMDEEVFYAIVSEAGASVYSASKLATEEYPDIDVSIRGAISIGRRLQDPLAELVKIDPKSIGVGQYQHDVNQKRLEEQLANVVEDCVNSVGVDLNTATPSLLNYISGINSTLAKNIVAYRDDNGKFNERKELLKVKRLGDKAYEQCAGFLRIPKGKNPLDNTAVHPETYEVTMKLIDELGLSLEDLKKGSLHEIEDRIADMGEIKTKPLSGHIQSRGNGFEALKALKQPKIDPQKEHMMRYSDGLKKLSQRLDIGELTLKDIIDELKKPGRDPREDMPKPLFRSDVLKMEDLRPGMVLHGTVRNVVDFGAFVDIGVKQDGLVHISEICDKFIKHPMQVLSVGDTVKVQILNVDHNRGKISLTMKQIQEEHL</sequence>
<dbReference type="InterPro" id="IPR003029">
    <property type="entry name" value="S1_domain"/>
</dbReference>
<dbReference type="PANTHER" id="PTHR10724">
    <property type="entry name" value="30S RIBOSOMAL PROTEIN S1"/>
    <property type="match status" value="1"/>
</dbReference>
<feature type="domain" description="S1 motif" evidence="1">
    <location>
        <begin position="689"/>
        <end position="758"/>
    </location>
</feature>
<dbReference type="InterPro" id="IPR012340">
    <property type="entry name" value="NA-bd_OB-fold"/>
</dbReference>
<dbReference type="InterPro" id="IPR012337">
    <property type="entry name" value="RNaseH-like_sf"/>
</dbReference>